<accession>A0A813L8X4</accession>
<comment type="caution">
    <text evidence="3">The sequence shown here is derived from an EMBL/GenBank/DDBJ whole genome shotgun (WGS) entry which is preliminary data.</text>
</comment>
<feature type="compositionally biased region" description="Acidic residues" evidence="1">
    <location>
        <begin position="109"/>
        <end position="119"/>
    </location>
</feature>
<proteinExistence type="predicted"/>
<name>A0A813L8X4_POLGL</name>
<feature type="non-terminal residue" evidence="3">
    <location>
        <position position="130"/>
    </location>
</feature>
<dbReference type="AlphaFoldDB" id="A0A813L8X4"/>
<feature type="compositionally biased region" description="Low complexity" evidence="1">
    <location>
        <begin position="120"/>
        <end position="130"/>
    </location>
</feature>
<evidence type="ECO:0000313" key="3">
    <source>
        <dbReference type="EMBL" id="CAE8721923.1"/>
    </source>
</evidence>
<reference evidence="3" key="1">
    <citation type="submission" date="2021-02" db="EMBL/GenBank/DDBJ databases">
        <authorList>
            <person name="Dougan E. K."/>
            <person name="Rhodes N."/>
            <person name="Thang M."/>
            <person name="Chan C."/>
        </authorList>
    </citation>
    <scope>NUCLEOTIDE SEQUENCE</scope>
</reference>
<sequence>YFSLWSSSLSSFPTISLTWCLASASGSSDVGTAVQAWVSGRRVPKYVVRRDKLTWGFLLESCWALYASFPIPILGVGETLEEETVTTGDQLLEVMQYNLGFSPTSLGLGDDEDDEDLELEPLAAPDTDQS</sequence>
<feature type="signal peptide" evidence="2">
    <location>
        <begin position="1"/>
        <end position="18"/>
    </location>
</feature>
<keyword evidence="2" id="KW-0732">Signal</keyword>
<protein>
    <submittedName>
        <fullName evidence="3">Uncharacterized protein</fullName>
    </submittedName>
</protein>
<feature type="chain" id="PRO_5032784621" evidence="2">
    <location>
        <begin position="19"/>
        <end position="130"/>
    </location>
</feature>
<evidence type="ECO:0000256" key="1">
    <source>
        <dbReference type="SAM" id="MobiDB-lite"/>
    </source>
</evidence>
<dbReference type="EMBL" id="CAJNNW010034199">
    <property type="protein sequence ID" value="CAE8721923.1"/>
    <property type="molecule type" value="Genomic_DNA"/>
</dbReference>
<evidence type="ECO:0000256" key="2">
    <source>
        <dbReference type="SAM" id="SignalP"/>
    </source>
</evidence>
<organism evidence="3 4">
    <name type="scientific">Polarella glacialis</name>
    <name type="common">Dinoflagellate</name>
    <dbReference type="NCBI Taxonomy" id="89957"/>
    <lineage>
        <taxon>Eukaryota</taxon>
        <taxon>Sar</taxon>
        <taxon>Alveolata</taxon>
        <taxon>Dinophyceae</taxon>
        <taxon>Suessiales</taxon>
        <taxon>Suessiaceae</taxon>
        <taxon>Polarella</taxon>
    </lineage>
</organism>
<evidence type="ECO:0000313" key="4">
    <source>
        <dbReference type="Proteomes" id="UP000626109"/>
    </source>
</evidence>
<feature type="region of interest" description="Disordered" evidence="1">
    <location>
        <begin position="103"/>
        <end position="130"/>
    </location>
</feature>
<dbReference type="Proteomes" id="UP000626109">
    <property type="component" value="Unassembled WGS sequence"/>
</dbReference>
<gene>
    <name evidence="3" type="ORF">PGLA2088_LOCUS42213</name>
</gene>